<dbReference type="PIRSF" id="PIRSF000097">
    <property type="entry name" value="AKR"/>
    <property type="match status" value="1"/>
</dbReference>
<dbReference type="FunFam" id="3.20.20.100:FF:000006">
    <property type="entry name" value="Aldo-keto reductase family 1 member A1"/>
    <property type="match status" value="1"/>
</dbReference>
<evidence type="ECO:0000256" key="1">
    <source>
        <dbReference type="ARBA" id="ARBA00007905"/>
    </source>
</evidence>
<evidence type="ECO:0000256" key="5">
    <source>
        <dbReference type="PIRSR" id="PIRSR000097-2"/>
    </source>
</evidence>
<dbReference type="Gene3D" id="3.20.20.100">
    <property type="entry name" value="NADP-dependent oxidoreductase domain"/>
    <property type="match status" value="1"/>
</dbReference>
<dbReference type="EMBL" id="GGYP01004803">
    <property type="protein sequence ID" value="MDE49574.1"/>
    <property type="molecule type" value="Transcribed_RNA"/>
</dbReference>
<feature type="binding site" evidence="5">
    <location>
        <position position="150"/>
    </location>
    <ligand>
        <name>substrate</name>
    </ligand>
</feature>
<proteinExistence type="inferred from homology"/>
<dbReference type="PROSITE" id="PS00062">
    <property type="entry name" value="ALDOKETO_REDUCTASE_2"/>
    <property type="match status" value="1"/>
</dbReference>
<dbReference type="InterPro" id="IPR020471">
    <property type="entry name" value="AKR"/>
</dbReference>
<keyword evidence="2" id="KW-0521">NADP</keyword>
<dbReference type="InterPro" id="IPR018170">
    <property type="entry name" value="Aldo/ket_reductase_CS"/>
</dbReference>
<evidence type="ECO:0000256" key="6">
    <source>
        <dbReference type="PIRSR" id="PIRSR000097-3"/>
    </source>
</evidence>
<reference evidence="8" key="1">
    <citation type="submission" date="2018-10" db="EMBL/GenBank/DDBJ databases">
        <title>Transcriptome assembly of Aceria tosichella (Wheat curl mite) Type 2.</title>
        <authorList>
            <person name="Scully E.D."/>
            <person name="Geib S.M."/>
            <person name="Palmer N.A."/>
            <person name="Gupta A.K."/>
            <person name="Sarath G."/>
            <person name="Tatineni S."/>
        </authorList>
    </citation>
    <scope>NUCLEOTIDE SEQUENCE</scope>
    <source>
        <strain evidence="8">LincolnNE</strain>
    </source>
</reference>
<organism evidence="8">
    <name type="scientific">Aceria tosichella</name>
    <name type="common">wheat curl mite</name>
    <dbReference type="NCBI Taxonomy" id="561515"/>
    <lineage>
        <taxon>Eukaryota</taxon>
        <taxon>Metazoa</taxon>
        <taxon>Ecdysozoa</taxon>
        <taxon>Arthropoda</taxon>
        <taxon>Chelicerata</taxon>
        <taxon>Arachnida</taxon>
        <taxon>Acari</taxon>
        <taxon>Acariformes</taxon>
        <taxon>Trombidiformes</taxon>
        <taxon>Prostigmata</taxon>
        <taxon>Eupodina</taxon>
        <taxon>Eriophyoidea</taxon>
        <taxon>Eriophyidae</taxon>
        <taxon>Eriophyinae</taxon>
        <taxon>Aceriini</taxon>
        <taxon>Aceria</taxon>
    </lineage>
</organism>
<evidence type="ECO:0000313" key="8">
    <source>
        <dbReference type="EMBL" id="MDE49574.1"/>
    </source>
</evidence>
<dbReference type="AlphaFoldDB" id="A0A6G1SGE5"/>
<feature type="active site" description="Proton donor" evidence="4">
    <location>
        <position position="88"/>
    </location>
</feature>
<name>A0A6G1SGE5_9ACAR</name>
<feature type="site" description="Lowers pKa of active site Tyr" evidence="6">
    <location>
        <position position="117"/>
    </location>
</feature>
<accession>A0A6G1SGE5</accession>
<dbReference type="PROSITE" id="PS00798">
    <property type="entry name" value="ALDOKETO_REDUCTASE_1"/>
    <property type="match status" value="1"/>
</dbReference>
<sequence length="353" mass="40383">MLNTQDYNSMQLPIPASELAHIQHQSFGNLLNAKPIIERVQPYLILNDGNRMPLFGLGTWNAQGKELTDAVKMAIKAGYRHIDTAANYKNEHLVGEAIRECIEEDLVRREDLFVTTKVWNNSHSRNSVPKALKRSLEALQLDYVDLYLVHYPIGYQEGDVLSPLDSNGKVITSDVDYVETWHGMEDCKRLGLTKSIGVSNFNAQQLSRVLCNCTIIPSMNQIECHPYLSQEKLLKFCRSHGIELTAYSPLGSPGRLDPSMKEPLLIDDPIVKQLARKYQRPAAHILIRYQIQRGIVVIPKAIQAAHIRSNLEAVSFELDQDDMVDLNSMNRNYRFMKFERCLDHKYYPFNTDH</sequence>
<keyword evidence="3" id="KW-0560">Oxidoreductase</keyword>
<protein>
    <submittedName>
        <fullName evidence="8">1,5-anhydro-D-fructose reductase</fullName>
    </submittedName>
</protein>
<dbReference type="InterPro" id="IPR023210">
    <property type="entry name" value="NADP_OxRdtase_dom"/>
</dbReference>
<evidence type="ECO:0000256" key="2">
    <source>
        <dbReference type="ARBA" id="ARBA00022857"/>
    </source>
</evidence>
<dbReference type="PANTHER" id="PTHR11732">
    <property type="entry name" value="ALDO/KETO REDUCTASE"/>
    <property type="match status" value="1"/>
</dbReference>
<dbReference type="InterPro" id="IPR036812">
    <property type="entry name" value="NAD(P)_OxRdtase_dom_sf"/>
</dbReference>
<dbReference type="GO" id="GO:0016491">
    <property type="term" value="F:oxidoreductase activity"/>
    <property type="evidence" value="ECO:0007669"/>
    <property type="project" value="UniProtKB-KW"/>
</dbReference>
<evidence type="ECO:0000259" key="7">
    <source>
        <dbReference type="Pfam" id="PF00248"/>
    </source>
</evidence>
<gene>
    <name evidence="8" type="primary">AKR1E2_1</name>
    <name evidence="8" type="ORF">g.9994</name>
</gene>
<evidence type="ECO:0000256" key="3">
    <source>
        <dbReference type="ARBA" id="ARBA00023002"/>
    </source>
</evidence>
<feature type="domain" description="NADP-dependent oxidoreductase" evidence="7">
    <location>
        <begin position="56"/>
        <end position="330"/>
    </location>
</feature>
<dbReference type="Pfam" id="PF00248">
    <property type="entry name" value="Aldo_ket_red"/>
    <property type="match status" value="1"/>
</dbReference>
<comment type="similarity">
    <text evidence="1">Belongs to the aldo/keto reductase family.</text>
</comment>
<dbReference type="PRINTS" id="PR00069">
    <property type="entry name" value="ALDKETRDTASE"/>
</dbReference>
<dbReference type="SUPFAM" id="SSF51430">
    <property type="entry name" value="NAD(P)-linked oxidoreductase"/>
    <property type="match status" value="1"/>
</dbReference>
<evidence type="ECO:0000256" key="4">
    <source>
        <dbReference type="PIRSR" id="PIRSR000097-1"/>
    </source>
</evidence>